<comment type="caution">
    <text evidence="8">The sequence shown here is derived from an EMBL/GenBank/DDBJ whole genome shotgun (WGS) entry which is preliminary data.</text>
</comment>
<feature type="chain" id="PRO_5029475795" description="Alpha-defensin N-terminal domain-containing protein" evidence="6">
    <location>
        <begin position="20"/>
        <end position="172"/>
    </location>
</feature>
<dbReference type="SMART" id="SM01418">
    <property type="entry name" value="Defensin_propep"/>
    <property type="match status" value="1"/>
</dbReference>
<dbReference type="AlphaFoldDB" id="A0A7J7E426"/>
<keyword evidence="2" id="KW-0929">Antimicrobial</keyword>
<dbReference type="GO" id="GO:0005615">
    <property type="term" value="C:extracellular space"/>
    <property type="evidence" value="ECO:0007669"/>
    <property type="project" value="InterPro"/>
</dbReference>
<evidence type="ECO:0000256" key="5">
    <source>
        <dbReference type="ARBA" id="ARBA00023022"/>
    </source>
</evidence>
<dbReference type="InterPro" id="IPR016327">
    <property type="entry name" value="Alpha-defensin"/>
</dbReference>
<keyword evidence="9" id="KW-1185">Reference proteome</keyword>
<organism evidence="8 9">
    <name type="scientific">Diceros bicornis minor</name>
    <name type="common">South-central black rhinoceros</name>
    <dbReference type="NCBI Taxonomy" id="77932"/>
    <lineage>
        <taxon>Eukaryota</taxon>
        <taxon>Metazoa</taxon>
        <taxon>Chordata</taxon>
        <taxon>Craniata</taxon>
        <taxon>Vertebrata</taxon>
        <taxon>Euteleostomi</taxon>
        <taxon>Mammalia</taxon>
        <taxon>Eutheria</taxon>
        <taxon>Laurasiatheria</taxon>
        <taxon>Perissodactyla</taxon>
        <taxon>Rhinocerotidae</taxon>
        <taxon>Diceros</taxon>
    </lineage>
</organism>
<dbReference type="GO" id="GO:0031012">
    <property type="term" value="C:extracellular matrix"/>
    <property type="evidence" value="ECO:0007669"/>
    <property type="project" value="TreeGrafter"/>
</dbReference>
<dbReference type="GO" id="GO:0002227">
    <property type="term" value="P:innate immune response in mucosa"/>
    <property type="evidence" value="ECO:0007669"/>
    <property type="project" value="TreeGrafter"/>
</dbReference>
<evidence type="ECO:0000256" key="4">
    <source>
        <dbReference type="ARBA" id="ARBA00022940"/>
    </source>
</evidence>
<dbReference type="GO" id="GO:0071222">
    <property type="term" value="P:cellular response to lipopolysaccharide"/>
    <property type="evidence" value="ECO:0007669"/>
    <property type="project" value="TreeGrafter"/>
</dbReference>
<gene>
    <name evidence="8" type="ORF">HPG69_009369</name>
</gene>
<dbReference type="EMBL" id="JACDTQ010004196">
    <property type="protein sequence ID" value="KAF5910431.1"/>
    <property type="molecule type" value="Genomic_DNA"/>
</dbReference>
<feature type="domain" description="Alpha-defensin N-terminal" evidence="7">
    <location>
        <begin position="1"/>
        <end position="51"/>
    </location>
</feature>
<dbReference type="InterPro" id="IPR002366">
    <property type="entry name" value="Alpha-defensin_N"/>
</dbReference>
<evidence type="ECO:0000256" key="6">
    <source>
        <dbReference type="SAM" id="SignalP"/>
    </source>
</evidence>
<evidence type="ECO:0000259" key="7">
    <source>
        <dbReference type="SMART" id="SM01418"/>
    </source>
</evidence>
<dbReference type="Proteomes" id="UP000551758">
    <property type="component" value="Unassembled WGS sequence"/>
</dbReference>
<dbReference type="GO" id="GO:0051673">
    <property type="term" value="P:disruption of plasma membrane integrity in another organism"/>
    <property type="evidence" value="ECO:0007669"/>
    <property type="project" value="TreeGrafter"/>
</dbReference>
<sequence length="172" mass="18943">MRTLTLLTALLVLSLQAEAQRLEERADQVPGQDQPGAEVQDVTNSFAGDERSAQESSGVRSVGKESGVLNILPQCRIIQIISIITLVSIFITQELVFKSIDSALYLVKRVVSLYSYYRRGPYQSQECLSEACTLSVLPRALLSLDFFNPDTKKFKIQIDGLQGTVGTLCVCP</sequence>
<dbReference type="GO" id="GO:0019731">
    <property type="term" value="P:antibacterial humoral response"/>
    <property type="evidence" value="ECO:0007669"/>
    <property type="project" value="TreeGrafter"/>
</dbReference>
<evidence type="ECO:0000313" key="8">
    <source>
        <dbReference type="EMBL" id="KAF5910431.1"/>
    </source>
</evidence>
<accession>A0A7J7E426</accession>
<evidence type="ECO:0000256" key="3">
    <source>
        <dbReference type="ARBA" id="ARBA00022729"/>
    </source>
</evidence>
<dbReference type="PANTHER" id="PTHR11876:SF28">
    <property type="entry name" value="ALPHA-DEFENSIN 1"/>
    <property type="match status" value="1"/>
</dbReference>
<dbReference type="GO" id="GO:0050830">
    <property type="term" value="P:defense response to Gram-positive bacterium"/>
    <property type="evidence" value="ECO:0007669"/>
    <property type="project" value="TreeGrafter"/>
</dbReference>
<comment type="similarity">
    <text evidence="1">Belongs to the alpha-defensin family.</text>
</comment>
<protein>
    <recommendedName>
        <fullName evidence="7">Alpha-defensin N-terminal domain-containing protein</fullName>
    </recommendedName>
</protein>
<evidence type="ECO:0000313" key="9">
    <source>
        <dbReference type="Proteomes" id="UP000551758"/>
    </source>
</evidence>
<dbReference type="Pfam" id="PF00879">
    <property type="entry name" value="Defensin_propep"/>
    <property type="match status" value="1"/>
</dbReference>
<feature type="signal peptide" evidence="6">
    <location>
        <begin position="1"/>
        <end position="19"/>
    </location>
</feature>
<keyword evidence="5" id="KW-0044">Antibiotic</keyword>
<proteinExistence type="inferred from homology"/>
<dbReference type="PANTHER" id="PTHR11876">
    <property type="entry name" value="ALPHA-DEFENSIN 1"/>
    <property type="match status" value="1"/>
</dbReference>
<reference evidence="8 9" key="1">
    <citation type="journal article" date="2020" name="Mol. Biol. Evol.">
        <title>Interspecific Gene Flow and the Evolution of Specialization in Black and White Rhinoceros.</title>
        <authorList>
            <person name="Moodley Y."/>
            <person name="Westbury M.V."/>
            <person name="Russo I.M."/>
            <person name="Gopalakrishnan S."/>
            <person name="Rakotoarivelo A."/>
            <person name="Olsen R.A."/>
            <person name="Prost S."/>
            <person name="Tunstall T."/>
            <person name="Ryder O.A."/>
            <person name="Dalen L."/>
            <person name="Bruford M.W."/>
        </authorList>
    </citation>
    <scope>NUCLEOTIDE SEQUENCE [LARGE SCALE GENOMIC DNA]</scope>
    <source>
        <strain evidence="8">SBR-YM</strain>
        <tissue evidence="8">Skin</tissue>
    </source>
</reference>
<keyword evidence="4" id="KW-0211">Defensin</keyword>
<dbReference type="GO" id="GO:0061844">
    <property type="term" value="P:antimicrobial humoral immune response mediated by antimicrobial peptide"/>
    <property type="evidence" value="ECO:0007669"/>
    <property type="project" value="TreeGrafter"/>
</dbReference>
<name>A0A7J7E426_DICBM</name>
<keyword evidence="3 6" id="KW-0732">Signal</keyword>
<dbReference type="GO" id="GO:0050829">
    <property type="term" value="P:defense response to Gram-negative bacterium"/>
    <property type="evidence" value="ECO:0007669"/>
    <property type="project" value="TreeGrafter"/>
</dbReference>
<evidence type="ECO:0000256" key="1">
    <source>
        <dbReference type="ARBA" id="ARBA00006519"/>
    </source>
</evidence>
<evidence type="ECO:0000256" key="2">
    <source>
        <dbReference type="ARBA" id="ARBA00022529"/>
    </source>
</evidence>